<gene>
    <name evidence="1" type="ORF">SAMN05421752_13716</name>
</gene>
<dbReference type="EMBL" id="FTNR01000037">
    <property type="protein sequence ID" value="SIS21586.1"/>
    <property type="molecule type" value="Genomic_DNA"/>
</dbReference>
<organism evidence="1 2">
    <name type="scientific">Natronorubrum thiooxidans</name>
    <dbReference type="NCBI Taxonomy" id="308853"/>
    <lineage>
        <taxon>Archaea</taxon>
        <taxon>Methanobacteriati</taxon>
        <taxon>Methanobacteriota</taxon>
        <taxon>Stenosarchaea group</taxon>
        <taxon>Halobacteria</taxon>
        <taxon>Halobacteriales</taxon>
        <taxon>Natrialbaceae</taxon>
        <taxon>Natronorubrum</taxon>
    </lineage>
</organism>
<proteinExistence type="predicted"/>
<reference evidence="2" key="1">
    <citation type="submission" date="2017-01" db="EMBL/GenBank/DDBJ databases">
        <authorList>
            <person name="Varghese N."/>
            <person name="Submissions S."/>
        </authorList>
    </citation>
    <scope>NUCLEOTIDE SEQUENCE [LARGE SCALE GENOMIC DNA]</scope>
    <source>
        <strain evidence="2">type strain: HArc-</strain>
    </source>
</reference>
<name>A0A1N7H9Q1_9EURY</name>
<dbReference type="InterPro" id="IPR045397">
    <property type="entry name" value="TumE-like"/>
</dbReference>
<dbReference type="AlphaFoldDB" id="A0A1N7H9Q1"/>
<evidence type="ECO:0000313" key="1">
    <source>
        <dbReference type="EMBL" id="SIS21586.1"/>
    </source>
</evidence>
<keyword evidence="2" id="KW-1185">Reference proteome</keyword>
<accession>A0A1N7H9Q1</accession>
<sequence>MVKCLGSSPEASCFHDALCRFHEGIHRERSLRRRGFGVSHSYLMATAERPTVRVFGREAGRGECRHTLLSAVLQLNGLCCCVSASSTGSSPVAFALQFCKTIIRYDNFPDHPGAAPHHKHLSNGEIEDIEFSGLEALYDRFKQEVRDHGEHW</sequence>
<dbReference type="Pfam" id="PF20126">
    <property type="entry name" value="TumE"/>
    <property type="match status" value="1"/>
</dbReference>
<protein>
    <submittedName>
        <fullName evidence="1">Uncharacterized protein</fullName>
    </submittedName>
</protein>
<dbReference type="Proteomes" id="UP000185936">
    <property type="component" value="Unassembled WGS sequence"/>
</dbReference>
<dbReference type="STRING" id="308853.SAMN05421752_13716"/>
<evidence type="ECO:0000313" key="2">
    <source>
        <dbReference type="Proteomes" id="UP000185936"/>
    </source>
</evidence>